<dbReference type="InParanoid" id="A0A0C3GAT8"/>
<proteinExistence type="predicted"/>
<evidence type="ECO:0000313" key="2">
    <source>
        <dbReference type="EMBL" id="KIM87751.1"/>
    </source>
</evidence>
<dbReference type="EMBL" id="KN832978">
    <property type="protein sequence ID" value="KIM87751.1"/>
    <property type="molecule type" value="Genomic_DNA"/>
</dbReference>
<dbReference type="AlphaFoldDB" id="A0A0C3GAT8"/>
<reference evidence="3" key="2">
    <citation type="submission" date="2015-01" db="EMBL/GenBank/DDBJ databases">
        <title>Evolutionary Origins and Diversification of the Mycorrhizal Mutualists.</title>
        <authorList>
            <consortium name="DOE Joint Genome Institute"/>
            <consortium name="Mycorrhizal Genomics Consortium"/>
            <person name="Kohler A."/>
            <person name="Kuo A."/>
            <person name="Nagy L.G."/>
            <person name="Floudas D."/>
            <person name="Copeland A."/>
            <person name="Barry K.W."/>
            <person name="Cichocki N."/>
            <person name="Veneault-Fourrey C."/>
            <person name="LaButti K."/>
            <person name="Lindquist E.A."/>
            <person name="Lipzen A."/>
            <person name="Lundell T."/>
            <person name="Morin E."/>
            <person name="Murat C."/>
            <person name="Riley R."/>
            <person name="Ohm R."/>
            <person name="Sun H."/>
            <person name="Tunlid A."/>
            <person name="Henrissat B."/>
            <person name="Grigoriev I.V."/>
            <person name="Hibbett D.S."/>
            <person name="Martin F."/>
        </authorList>
    </citation>
    <scope>NUCLEOTIDE SEQUENCE [LARGE SCALE GENOMIC DNA]</scope>
    <source>
        <strain evidence="3">F 1598</strain>
    </source>
</reference>
<organism evidence="2 3">
    <name type="scientific">Piloderma croceum (strain F 1598)</name>
    <dbReference type="NCBI Taxonomy" id="765440"/>
    <lineage>
        <taxon>Eukaryota</taxon>
        <taxon>Fungi</taxon>
        <taxon>Dikarya</taxon>
        <taxon>Basidiomycota</taxon>
        <taxon>Agaricomycotina</taxon>
        <taxon>Agaricomycetes</taxon>
        <taxon>Agaricomycetidae</taxon>
        <taxon>Atheliales</taxon>
        <taxon>Atheliaceae</taxon>
        <taxon>Piloderma</taxon>
    </lineage>
</organism>
<feature type="compositionally biased region" description="Basic and acidic residues" evidence="1">
    <location>
        <begin position="149"/>
        <end position="164"/>
    </location>
</feature>
<dbReference type="HOGENOM" id="CLU_1555844_0_0_1"/>
<gene>
    <name evidence="2" type="ORF">PILCRDRAFT_260173</name>
</gene>
<dbReference type="Proteomes" id="UP000054166">
    <property type="component" value="Unassembled WGS sequence"/>
</dbReference>
<accession>A0A0C3GAT8</accession>
<evidence type="ECO:0000256" key="1">
    <source>
        <dbReference type="SAM" id="MobiDB-lite"/>
    </source>
</evidence>
<sequence length="172" mass="20010">MYRRSPQQNVFNQVFIFARFPHSRTSFDTMSIIADGVNVTQLATQEIRSQYARSSVKGKAAAALLEIDHGMELLIEHQALVGWETYRHFRQEQQKLAQTAEQVELTAHFPQKWLPHHMTLARRYKQQGKKFRRDVEISIKEAQYRKIDEEAKNSKQEAVDESRSKSSSSTTI</sequence>
<feature type="region of interest" description="Disordered" evidence="1">
    <location>
        <begin position="149"/>
        <end position="172"/>
    </location>
</feature>
<name>A0A0C3GAT8_PILCF</name>
<keyword evidence="3" id="KW-1185">Reference proteome</keyword>
<reference evidence="2 3" key="1">
    <citation type="submission" date="2014-04" db="EMBL/GenBank/DDBJ databases">
        <authorList>
            <consortium name="DOE Joint Genome Institute"/>
            <person name="Kuo A."/>
            <person name="Tarkka M."/>
            <person name="Buscot F."/>
            <person name="Kohler A."/>
            <person name="Nagy L.G."/>
            <person name="Floudas D."/>
            <person name="Copeland A."/>
            <person name="Barry K.W."/>
            <person name="Cichocki N."/>
            <person name="Veneault-Fourrey C."/>
            <person name="LaButti K."/>
            <person name="Lindquist E.A."/>
            <person name="Lipzen A."/>
            <person name="Lundell T."/>
            <person name="Morin E."/>
            <person name="Murat C."/>
            <person name="Sun H."/>
            <person name="Tunlid A."/>
            <person name="Henrissat B."/>
            <person name="Grigoriev I.V."/>
            <person name="Hibbett D.S."/>
            <person name="Martin F."/>
            <person name="Nordberg H.P."/>
            <person name="Cantor M.N."/>
            <person name="Hua S.X."/>
        </authorList>
    </citation>
    <scope>NUCLEOTIDE SEQUENCE [LARGE SCALE GENOMIC DNA]</scope>
    <source>
        <strain evidence="2 3">F 1598</strain>
    </source>
</reference>
<protein>
    <submittedName>
        <fullName evidence="2">Uncharacterized protein</fullName>
    </submittedName>
</protein>
<evidence type="ECO:0000313" key="3">
    <source>
        <dbReference type="Proteomes" id="UP000054166"/>
    </source>
</evidence>